<gene>
    <name evidence="1" type="ORF">IAB08_07715</name>
</gene>
<dbReference type="AlphaFoldDB" id="A0A9D9H1T0"/>
<reference evidence="1" key="1">
    <citation type="submission" date="2020-10" db="EMBL/GenBank/DDBJ databases">
        <authorList>
            <person name="Gilroy R."/>
        </authorList>
    </citation>
    <scope>NUCLEOTIDE SEQUENCE</scope>
    <source>
        <strain evidence="1">2889</strain>
    </source>
</reference>
<name>A0A9D9H1T0_9BACT</name>
<sequence>MIKPLDFVRINSNCDMYSCDNEKYVGLVTEVDSIDGSCSVEWLGEGNKHLHNAWWKPEELQKEDSLPNLLAREMAHPFGQNREKADEFYERR</sequence>
<dbReference type="EMBL" id="JADIMZ010000113">
    <property type="protein sequence ID" value="MBO8433161.1"/>
    <property type="molecule type" value="Genomic_DNA"/>
</dbReference>
<protein>
    <submittedName>
        <fullName evidence="1">Uncharacterized protein</fullName>
    </submittedName>
</protein>
<dbReference type="Proteomes" id="UP000823612">
    <property type="component" value="Unassembled WGS sequence"/>
</dbReference>
<evidence type="ECO:0000313" key="1">
    <source>
        <dbReference type="EMBL" id="MBO8433161.1"/>
    </source>
</evidence>
<organism evidence="1 2">
    <name type="scientific">Candidatus Pullibacteroides excrementavium</name>
    <dbReference type="NCBI Taxonomy" id="2840905"/>
    <lineage>
        <taxon>Bacteria</taxon>
        <taxon>Pseudomonadati</taxon>
        <taxon>Bacteroidota</taxon>
        <taxon>Bacteroidia</taxon>
        <taxon>Bacteroidales</taxon>
        <taxon>Candidatus Pullibacteroides</taxon>
    </lineage>
</organism>
<comment type="caution">
    <text evidence="1">The sequence shown here is derived from an EMBL/GenBank/DDBJ whole genome shotgun (WGS) entry which is preliminary data.</text>
</comment>
<reference evidence="1" key="2">
    <citation type="journal article" date="2021" name="PeerJ">
        <title>Extensive microbial diversity within the chicken gut microbiome revealed by metagenomics and culture.</title>
        <authorList>
            <person name="Gilroy R."/>
            <person name="Ravi A."/>
            <person name="Getino M."/>
            <person name="Pursley I."/>
            <person name="Horton D.L."/>
            <person name="Alikhan N.F."/>
            <person name="Baker D."/>
            <person name="Gharbi K."/>
            <person name="Hall N."/>
            <person name="Watson M."/>
            <person name="Adriaenssens E.M."/>
            <person name="Foster-Nyarko E."/>
            <person name="Jarju S."/>
            <person name="Secka A."/>
            <person name="Antonio M."/>
            <person name="Oren A."/>
            <person name="Chaudhuri R.R."/>
            <person name="La Ragione R."/>
            <person name="Hildebrand F."/>
            <person name="Pallen M.J."/>
        </authorList>
    </citation>
    <scope>NUCLEOTIDE SEQUENCE</scope>
    <source>
        <strain evidence="1">2889</strain>
    </source>
</reference>
<evidence type="ECO:0000313" key="2">
    <source>
        <dbReference type="Proteomes" id="UP000823612"/>
    </source>
</evidence>
<accession>A0A9D9H1T0</accession>
<proteinExistence type="predicted"/>